<dbReference type="EMBL" id="CAJFCV020000005">
    <property type="protein sequence ID" value="CAG9122904.1"/>
    <property type="molecule type" value="Genomic_DNA"/>
</dbReference>
<dbReference type="SMR" id="A0A7I8X774"/>
<reference evidence="2" key="1">
    <citation type="submission" date="2020-09" db="EMBL/GenBank/DDBJ databases">
        <authorList>
            <person name="Kikuchi T."/>
        </authorList>
    </citation>
    <scope>NUCLEOTIDE SEQUENCE</scope>
    <source>
        <strain evidence="2">Ka4C1</strain>
    </source>
</reference>
<dbReference type="OrthoDB" id="6846267at2759"/>
<dbReference type="PANTHER" id="PTHR44590:SF3">
    <property type="entry name" value="CARBOXYLESTERASE TYPE B DOMAIN-CONTAINING PROTEIN"/>
    <property type="match status" value="1"/>
</dbReference>
<evidence type="ECO:0000313" key="3">
    <source>
        <dbReference type="Proteomes" id="UP000659654"/>
    </source>
</evidence>
<protein>
    <submittedName>
        <fullName evidence="2">(pine wood nematode) hypothetical protein</fullName>
    </submittedName>
</protein>
<sequence>MAPIEAREVFLPRRSSISYGMLFWLISLSFPLLLVTADPIFESHIGNFVGKTLEFKDGVKVDAFYGVPFARPPINDLRFEKPQDAEFVKERSAKTLPKVCVQQDYSNQMEMSEDCLYLNIFRPHQPSEDKNGYPALFFIHGGAFQVGSSHEHTTDYVAENYAGRGVVTIIPQYRLGLFGFASTGPEQFAGNYGLWDLRRALLFTRKNAKSLFLDPSKITVGGYSAGSAAASALSVSEHTRDLFLQTLQFSGSIFAEWALSNRPVIHTEKLVELLKCDDQSSAKIKKCLRQKSVRELQVAAVKVHETDGEINSFDYTPRLDADFFTADIAQLIESGKPKSSMMSLTENEGLLFTIYFSHAIETFPHALTKDKKDKFSLGDFKKFVRNVVAPQKLFGNKHKEVTEKIIDFYLRLKPEHQHDRTFYLDIHGKLLGDIMFVIPQLLELRHKTAAGWSIYNILSVHNDFIEENLSHLELYNTTHAIEYAYLFGKGFLGDHKFTEADEKYRKLLIDAVVTFVKTRSPKSDESPNFVKVNRHHPLIYTELSTEATIKDPLFANELRFWSKLSEEYEFDIIRGIHKKTLRMRTEL</sequence>
<dbReference type="InterPro" id="IPR029058">
    <property type="entry name" value="AB_hydrolase_fold"/>
</dbReference>
<dbReference type="SUPFAM" id="SSF53474">
    <property type="entry name" value="alpha/beta-Hydrolases"/>
    <property type="match status" value="1"/>
</dbReference>
<gene>
    <name evidence="2" type="ORF">BXYJ_LOCUS11745</name>
</gene>
<keyword evidence="3" id="KW-1185">Reference proteome</keyword>
<organism evidence="2 3">
    <name type="scientific">Bursaphelenchus xylophilus</name>
    <name type="common">Pinewood nematode worm</name>
    <name type="synonym">Aphelenchoides xylophilus</name>
    <dbReference type="NCBI Taxonomy" id="6326"/>
    <lineage>
        <taxon>Eukaryota</taxon>
        <taxon>Metazoa</taxon>
        <taxon>Ecdysozoa</taxon>
        <taxon>Nematoda</taxon>
        <taxon>Chromadorea</taxon>
        <taxon>Rhabditida</taxon>
        <taxon>Tylenchina</taxon>
        <taxon>Tylenchomorpha</taxon>
        <taxon>Aphelenchoidea</taxon>
        <taxon>Aphelenchoididae</taxon>
        <taxon>Bursaphelenchus</taxon>
    </lineage>
</organism>
<dbReference type="Proteomes" id="UP000582659">
    <property type="component" value="Unassembled WGS sequence"/>
</dbReference>
<dbReference type="PROSITE" id="PS00941">
    <property type="entry name" value="CARBOXYLESTERASE_B_2"/>
    <property type="match status" value="1"/>
</dbReference>
<name>A0A7I8X774_BURXY</name>
<evidence type="ECO:0000259" key="1">
    <source>
        <dbReference type="Pfam" id="PF00135"/>
    </source>
</evidence>
<feature type="domain" description="Carboxylesterase type B" evidence="1">
    <location>
        <begin position="39"/>
        <end position="561"/>
    </location>
</feature>
<accession>A0A7I8X774</accession>
<dbReference type="AlphaFoldDB" id="A0A7I8X774"/>
<proteinExistence type="predicted"/>
<dbReference type="PANTHER" id="PTHR44590">
    <property type="entry name" value="CARBOXYLIC ESTER HYDROLASE-RELATED"/>
    <property type="match status" value="1"/>
</dbReference>
<comment type="caution">
    <text evidence="2">The sequence shown here is derived from an EMBL/GenBank/DDBJ whole genome shotgun (WGS) entry which is preliminary data.</text>
</comment>
<dbReference type="Gene3D" id="3.40.50.1820">
    <property type="entry name" value="alpha/beta hydrolase"/>
    <property type="match status" value="1"/>
</dbReference>
<dbReference type="InterPro" id="IPR002018">
    <property type="entry name" value="CarbesteraseB"/>
</dbReference>
<evidence type="ECO:0000313" key="2">
    <source>
        <dbReference type="EMBL" id="CAD5231649.1"/>
    </source>
</evidence>
<dbReference type="EMBL" id="CAJFDI010000005">
    <property type="protein sequence ID" value="CAD5231649.1"/>
    <property type="molecule type" value="Genomic_DNA"/>
</dbReference>
<dbReference type="InterPro" id="IPR019819">
    <property type="entry name" value="Carboxylesterase_B_CS"/>
</dbReference>
<dbReference type="Proteomes" id="UP000659654">
    <property type="component" value="Unassembled WGS sequence"/>
</dbReference>
<dbReference type="Pfam" id="PF00135">
    <property type="entry name" value="COesterase"/>
    <property type="match status" value="1"/>
</dbReference>